<dbReference type="Pfam" id="PF00849">
    <property type="entry name" value="PseudoU_synth_2"/>
    <property type="match status" value="1"/>
</dbReference>
<dbReference type="InterPro" id="IPR020094">
    <property type="entry name" value="TruA/RsuA/RluB/E/F_N"/>
</dbReference>
<sequence length="298" mass="33265">MRTAISFVFAGIIIIIIIAVLLFWFRRREATRPRRLLSHPRILRCLLPYPSARTAEVLTRAGIRAKATRRLASRLRNEGLSVPAYFYFVFNKPRGRVSQRCEVGKRWMSRTVYDALPAGFPRVAAAGRLDRDTVGLLLFTDDGSLASRLLRPDGKHSKVYEARIRGRATDDQLASLRFPLEDATANAKLPVVTTPARVERLAPDLLRIEIFEGRHHQVRRLCKRARLDLVDLERVSFGPLHLGSLAPGDARPLSDDELRACLVAAGISPGHRAQLVLPLAARVPDLTQHALDAALGEI</sequence>
<reference evidence="5" key="1">
    <citation type="submission" date="2023-01" db="EMBL/GenBank/DDBJ databases">
        <title>Metagenome sequencing of chrysophaentin producing Chrysophaeum taylorii.</title>
        <authorList>
            <person name="Davison J."/>
            <person name="Bewley C."/>
        </authorList>
    </citation>
    <scope>NUCLEOTIDE SEQUENCE</scope>
    <source>
        <strain evidence="5">NIES-1699</strain>
    </source>
</reference>
<comment type="caution">
    <text evidence="5">The sequence shown here is derived from an EMBL/GenBank/DDBJ whole genome shotgun (WGS) entry which is preliminary data.</text>
</comment>
<dbReference type="InterPro" id="IPR050343">
    <property type="entry name" value="RsuA_PseudoU_synthase"/>
</dbReference>
<dbReference type="GO" id="GO:0003723">
    <property type="term" value="F:RNA binding"/>
    <property type="evidence" value="ECO:0007669"/>
    <property type="project" value="InterPro"/>
</dbReference>
<evidence type="ECO:0000313" key="6">
    <source>
        <dbReference type="Proteomes" id="UP001230188"/>
    </source>
</evidence>
<evidence type="ECO:0000313" key="5">
    <source>
        <dbReference type="EMBL" id="KAJ8600264.1"/>
    </source>
</evidence>
<dbReference type="PROSITE" id="PS01149">
    <property type="entry name" value="PSI_RSU"/>
    <property type="match status" value="1"/>
</dbReference>
<dbReference type="Proteomes" id="UP001230188">
    <property type="component" value="Unassembled WGS sequence"/>
</dbReference>
<feature type="domain" description="Pseudouridine synthase RsuA/RluA-like" evidence="4">
    <location>
        <begin position="87"/>
        <end position="222"/>
    </location>
</feature>
<comment type="similarity">
    <text evidence="1">Belongs to the pseudouridine synthase RsuA family.</text>
</comment>
<dbReference type="InterPro" id="IPR018496">
    <property type="entry name" value="PsdUridine_synth_RsuA/RluB_CS"/>
</dbReference>
<evidence type="ECO:0000259" key="4">
    <source>
        <dbReference type="Pfam" id="PF00849"/>
    </source>
</evidence>
<dbReference type="AlphaFoldDB" id="A0AAD7U9C7"/>
<keyword evidence="3" id="KW-0812">Transmembrane</keyword>
<keyword evidence="2" id="KW-0413">Isomerase</keyword>
<keyword evidence="3" id="KW-0472">Membrane</keyword>
<dbReference type="Gene3D" id="3.30.70.1560">
    <property type="entry name" value="Alpha-L RNA-binding motif"/>
    <property type="match status" value="1"/>
</dbReference>
<dbReference type="SUPFAM" id="SSF55120">
    <property type="entry name" value="Pseudouridine synthase"/>
    <property type="match status" value="1"/>
</dbReference>
<evidence type="ECO:0000256" key="3">
    <source>
        <dbReference type="SAM" id="Phobius"/>
    </source>
</evidence>
<dbReference type="GO" id="GO:0009982">
    <property type="term" value="F:pseudouridine synthase activity"/>
    <property type="evidence" value="ECO:0007669"/>
    <property type="project" value="InterPro"/>
</dbReference>
<dbReference type="InterPro" id="IPR020103">
    <property type="entry name" value="PsdUridine_synth_cat_dom_sf"/>
</dbReference>
<protein>
    <recommendedName>
        <fullName evidence="4">Pseudouridine synthase RsuA/RluA-like domain-containing protein</fullName>
    </recommendedName>
</protein>
<dbReference type="EMBL" id="JAQMWT010000524">
    <property type="protein sequence ID" value="KAJ8600264.1"/>
    <property type="molecule type" value="Genomic_DNA"/>
</dbReference>
<dbReference type="GO" id="GO:0006364">
    <property type="term" value="P:rRNA processing"/>
    <property type="evidence" value="ECO:0007669"/>
    <property type="project" value="UniProtKB-ARBA"/>
</dbReference>
<dbReference type="Gene3D" id="3.30.70.580">
    <property type="entry name" value="Pseudouridine synthase I, catalytic domain, N-terminal subdomain"/>
    <property type="match status" value="1"/>
</dbReference>
<dbReference type="GO" id="GO:0001522">
    <property type="term" value="P:pseudouridine synthesis"/>
    <property type="evidence" value="ECO:0007669"/>
    <property type="project" value="InterPro"/>
</dbReference>
<name>A0AAD7U9C7_9STRA</name>
<dbReference type="InterPro" id="IPR006145">
    <property type="entry name" value="PsdUridine_synth_RsuA/RluA"/>
</dbReference>
<dbReference type="PANTHER" id="PTHR47683">
    <property type="entry name" value="PSEUDOURIDINE SYNTHASE FAMILY PROTEIN-RELATED"/>
    <property type="match status" value="1"/>
</dbReference>
<gene>
    <name evidence="5" type="ORF">CTAYLR_000616</name>
</gene>
<organism evidence="5 6">
    <name type="scientific">Chrysophaeum taylorii</name>
    <dbReference type="NCBI Taxonomy" id="2483200"/>
    <lineage>
        <taxon>Eukaryota</taxon>
        <taxon>Sar</taxon>
        <taxon>Stramenopiles</taxon>
        <taxon>Ochrophyta</taxon>
        <taxon>Pelagophyceae</taxon>
        <taxon>Pelagomonadales</taxon>
        <taxon>Pelagomonadaceae</taxon>
        <taxon>Chrysophaeum</taxon>
    </lineage>
</organism>
<keyword evidence="3" id="KW-1133">Transmembrane helix</keyword>
<keyword evidence="6" id="KW-1185">Reference proteome</keyword>
<proteinExistence type="inferred from homology"/>
<evidence type="ECO:0000256" key="1">
    <source>
        <dbReference type="ARBA" id="ARBA00008348"/>
    </source>
</evidence>
<accession>A0AAD7U9C7</accession>
<dbReference type="InterPro" id="IPR042092">
    <property type="entry name" value="PsdUridine_s_RsuA/RluB/E/F_cat"/>
</dbReference>
<evidence type="ECO:0000256" key="2">
    <source>
        <dbReference type="ARBA" id="ARBA00023235"/>
    </source>
</evidence>
<feature type="transmembrane region" description="Helical" evidence="3">
    <location>
        <begin position="6"/>
        <end position="25"/>
    </location>
</feature>
<dbReference type="PANTHER" id="PTHR47683:SF2">
    <property type="entry name" value="RNA-BINDING S4 DOMAIN-CONTAINING PROTEIN"/>
    <property type="match status" value="1"/>
</dbReference>